<feature type="signal peptide" evidence="1">
    <location>
        <begin position="1"/>
        <end position="21"/>
    </location>
</feature>
<dbReference type="PROSITE" id="PS00018">
    <property type="entry name" value="EF_HAND_1"/>
    <property type="match status" value="1"/>
</dbReference>
<accession>A0A4S1CA92</accession>
<keyword evidence="1" id="KW-0732">Signal</keyword>
<reference evidence="2 3" key="1">
    <citation type="submission" date="2019-04" db="EMBL/GenBank/DDBJ databases">
        <title>Geobacter oryzae sp. nov., ferric-reducing bacteria isolated from paddy soil.</title>
        <authorList>
            <person name="Xu Z."/>
            <person name="Masuda Y."/>
            <person name="Itoh H."/>
            <person name="Senoo K."/>
        </authorList>
    </citation>
    <scope>NUCLEOTIDE SEQUENCE [LARGE SCALE GENOMIC DNA]</scope>
    <source>
        <strain evidence="2 3">Red111</strain>
    </source>
</reference>
<comment type="caution">
    <text evidence="2">The sequence shown here is derived from an EMBL/GenBank/DDBJ whole genome shotgun (WGS) entry which is preliminary data.</text>
</comment>
<name>A0A4S1CA92_9BACT</name>
<dbReference type="RefSeq" id="WP_135872526.1">
    <property type="nucleotide sequence ID" value="NZ_SRSC01000005.1"/>
</dbReference>
<dbReference type="SUPFAM" id="SSF48695">
    <property type="entry name" value="Multiheme cytochromes"/>
    <property type="match status" value="2"/>
</dbReference>
<dbReference type="InterPro" id="IPR018247">
    <property type="entry name" value="EF_Hand_1_Ca_BS"/>
</dbReference>
<dbReference type="Gene3D" id="1.10.1130.10">
    <property type="entry name" value="Flavocytochrome C3, Chain A"/>
    <property type="match status" value="2"/>
</dbReference>
<evidence type="ECO:0000256" key="1">
    <source>
        <dbReference type="SAM" id="SignalP"/>
    </source>
</evidence>
<feature type="chain" id="PRO_5020466834" evidence="1">
    <location>
        <begin position="22"/>
        <end position="1026"/>
    </location>
</feature>
<protein>
    <submittedName>
        <fullName evidence="2">Uncharacterized protein</fullName>
    </submittedName>
</protein>
<dbReference type="Proteomes" id="UP000306416">
    <property type="component" value="Unassembled WGS sequence"/>
</dbReference>
<dbReference type="InterPro" id="IPR036280">
    <property type="entry name" value="Multihaem_cyt_sf"/>
</dbReference>
<organism evidence="2 3">
    <name type="scientific">Geomonas terrae</name>
    <dbReference type="NCBI Taxonomy" id="2562681"/>
    <lineage>
        <taxon>Bacteria</taxon>
        <taxon>Pseudomonadati</taxon>
        <taxon>Thermodesulfobacteriota</taxon>
        <taxon>Desulfuromonadia</taxon>
        <taxon>Geobacterales</taxon>
        <taxon>Geobacteraceae</taxon>
        <taxon>Geomonas</taxon>
    </lineage>
</organism>
<proteinExistence type="predicted"/>
<keyword evidence="3" id="KW-1185">Reference proteome</keyword>
<sequence length="1026" mass="107238">MLRKIGFLSFLLLALPALAHAWTITAKVGSGKGTVSDGVKTIALGRAGVPSIGYYKQDNLTGLTSQTFTVDPEAGYSVSSVILNGIDVTGTVPLDANGTYTVQAVPVGYVSIRNSQSLVVYFKQNLLTVTATQPAAGGKVVLQRCDASGAVYGSSSMSSLNLKPGAYLKITAMPNADYAVTNLAGDVTATGAVGDIVSKVVQVSASGAFSANFGQVCARLPMRCTSNSNLVDPGDTVTITCADGPGISYTITSDAPDATVTGTNPFIIKFPTPGTYGLTITQFCGGLGFPMTKAGLVTVQPHNDCTTCHSNRNAVITTAWQTGAHGNTSGHTTGTCQRCHATEGAITGFAVGYTGGYADVLNNTDAKAAWTTASTGLTSNNGISCTVCHAQDPHNGGNILRAVNTYDTAAKAAVTWDPNGNGKLDQYDVCTGCHTLTNNSGVVVGNYHDASSPSVERTISDSHYDNPATTTVVEGYNLRKTGATPCADCHNLHKADVEIQKEWADSGHAGKIAANKTAALETNSILYYGAVVGMDPYVIRLPGPRTYIEDYGRTITTAANGTLSANALLKTVGATETTGAAWVHYNWDQTQGAGNRASCEKCHTATGAANYMMDPVNYNAANNDYSHLPGWTATAGSGANELLYCWGCHSDSATGALRNPGAVKADYNYKGSPAVYQDVQASNTCLACHIGQASGDSITDLTAAANTFTNVSFVNSHYMAAGSLMYVKGGYTNFVPANTQVAGTTGTGIVSYGQTLTSDADMTVDVTGAAVAGKLTSTHRKLGMPSISRYPVPVEFVSGVSDTDGPCVTCHYAKGNVAMGDNGVADHTLEIGTKALNGVCINCHGSEAADAAGLRTFIEEQAKPYQATLTLALKVLEDNYNITYNQSAYPYFYDKNAGNGAVKDWTRGGTLTAVQAEKLMGACFNINLLKREPAAFVHARTYSRRLLYDSIDFLDNRTIDQSVGATAVGSGLTDATTGTLLFVKDTAAYNTVNNSPTTLYGTTTIGMAYILGWSRTTGAWNAYERP</sequence>
<dbReference type="EMBL" id="SRSC01000005">
    <property type="protein sequence ID" value="TGU70199.1"/>
    <property type="molecule type" value="Genomic_DNA"/>
</dbReference>
<evidence type="ECO:0000313" key="3">
    <source>
        <dbReference type="Proteomes" id="UP000306416"/>
    </source>
</evidence>
<evidence type="ECO:0000313" key="2">
    <source>
        <dbReference type="EMBL" id="TGU70199.1"/>
    </source>
</evidence>
<dbReference type="AlphaFoldDB" id="A0A4S1CA92"/>
<gene>
    <name evidence="2" type="ORF">E4633_18545</name>
</gene>